<feature type="domain" description="Amidase" evidence="2">
    <location>
        <begin position="48"/>
        <end position="445"/>
    </location>
</feature>
<proteinExistence type="predicted"/>
<dbReference type="PROSITE" id="PS51257">
    <property type="entry name" value="PROKAR_LIPOPROTEIN"/>
    <property type="match status" value="1"/>
</dbReference>
<name>A0A8T0QEC6_PANVG</name>
<dbReference type="PANTHER" id="PTHR42678:SF34">
    <property type="entry name" value="OS04G0183300 PROTEIN"/>
    <property type="match status" value="1"/>
</dbReference>
<dbReference type="Pfam" id="PF01425">
    <property type="entry name" value="Amidase"/>
    <property type="match status" value="1"/>
</dbReference>
<dbReference type="InterPro" id="IPR036928">
    <property type="entry name" value="AS_sf"/>
</dbReference>
<dbReference type="Gene3D" id="3.90.1300.10">
    <property type="entry name" value="Amidase signature (AS) domain"/>
    <property type="match status" value="1"/>
</dbReference>
<feature type="chain" id="PRO_5035873437" description="Amidase domain-containing protein" evidence="1">
    <location>
        <begin position="24"/>
        <end position="506"/>
    </location>
</feature>
<evidence type="ECO:0000313" key="4">
    <source>
        <dbReference type="Proteomes" id="UP000823388"/>
    </source>
</evidence>
<evidence type="ECO:0000259" key="2">
    <source>
        <dbReference type="Pfam" id="PF01425"/>
    </source>
</evidence>
<keyword evidence="4" id="KW-1185">Reference proteome</keyword>
<reference evidence="3" key="1">
    <citation type="submission" date="2020-05" db="EMBL/GenBank/DDBJ databases">
        <title>WGS assembly of Panicum virgatum.</title>
        <authorList>
            <person name="Lovell J.T."/>
            <person name="Jenkins J."/>
            <person name="Shu S."/>
            <person name="Juenger T.E."/>
            <person name="Schmutz J."/>
        </authorList>
    </citation>
    <scope>NUCLEOTIDE SEQUENCE</scope>
    <source>
        <strain evidence="3">AP13</strain>
    </source>
</reference>
<evidence type="ECO:0000313" key="3">
    <source>
        <dbReference type="EMBL" id="KAG2571189.1"/>
    </source>
</evidence>
<dbReference type="SUPFAM" id="SSF75304">
    <property type="entry name" value="Amidase signature (AS) enzymes"/>
    <property type="match status" value="1"/>
</dbReference>
<dbReference type="OrthoDB" id="566138at2759"/>
<gene>
    <name evidence="3" type="ORF">PVAP13_7KG098500</name>
</gene>
<evidence type="ECO:0000256" key="1">
    <source>
        <dbReference type="SAM" id="SignalP"/>
    </source>
</evidence>
<organism evidence="3 4">
    <name type="scientific">Panicum virgatum</name>
    <name type="common">Blackwell switchgrass</name>
    <dbReference type="NCBI Taxonomy" id="38727"/>
    <lineage>
        <taxon>Eukaryota</taxon>
        <taxon>Viridiplantae</taxon>
        <taxon>Streptophyta</taxon>
        <taxon>Embryophyta</taxon>
        <taxon>Tracheophyta</taxon>
        <taxon>Spermatophyta</taxon>
        <taxon>Magnoliopsida</taxon>
        <taxon>Liliopsida</taxon>
        <taxon>Poales</taxon>
        <taxon>Poaceae</taxon>
        <taxon>PACMAD clade</taxon>
        <taxon>Panicoideae</taxon>
        <taxon>Panicodae</taxon>
        <taxon>Paniceae</taxon>
        <taxon>Panicinae</taxon>
        <taxon>Panicum</taxon>
        <taxon>Panicum sect. Hiantes</taxon>
    </lineage>
</organism>
<dbReference type="InterPro" id="IPR023631">
    <property type="entry name" value="Amidase_dom"/>
</dbReference>
<keyword evidence="1" id="KW-0732">Signal</keyword>
<comment type="caution">
    <text evidence="3">The sequence shown here is derived from an EMBL/GenBank/DDBJ whole genome shotgun (WGS) entry which is preliminary data.</text>
</comment>
<dbReference type="Proteomes" id="UP000823388">
    <property type="component" value="Chromosome 7K"/>
</dbReference>
<sequence>MARLHPALSAAVLLLAVTTGCRGFQIEEATLDAIRQGFSNGSLTSAALVGHYLDRIARLNPLLRAVIEVNPDALRLAARADAERSSSCRRRGGGALHGVPVLLKDNIGTRDRLNTTAGSLALLGSAVARDAGVVARLRRAGAVVLGKANMEEWANFRSVEGSGGWSARGGEGRNPYVLSADPCGSSTGSAIAAAANMAAVTLGSETDGSILCPASYNSVVGIKPTVGLTSRAGVIPISPRQDTIGPICRTVADAVEVLDAIVGYDARDSKATRAASKHIPPGGYMQFLKIDGLNGKRIGIPNGFSNGMDQQIIFQQHLDTMRKHGAILIENIEIPNLSVILDMFINGELIALPAEFKLSLNAYLSDLSKSPVRSLTEIIEFNNEHPIEEKLKEVGQLIFLVAENTTGIGAPERAAIQQLNMLSSDGLERLMKEQQLDAIVAPNVSVADVLAISGLPGITVPAGYSKTGVPFGICFGGLKGYEPRLIQIAYAFEQATRVRKIPTFMP</sequence>
<accession>A0A8T0QEC6</accession>
<protein>
    <recommendedName>
        <fullName evidence="2">Amidase domain-containing protein</fullName>
    </recommendedName>
</protein>
<dbReference type="AlphaFoldDB" id="A0A8T0QEC6"/>
<dbReference type="PANTHER" id="PTHR42678">
    <property type="entry name" value="AMIDASE"/>
    <property type="match status" value="1"/>
</dbReference>
<feature type="signal peptide" evidence="1">
    <location>
        <begin position="1"/>
        <end position="23"/>
    </location>
</feature>
<dbReference type="EMBL" id="CM029049">
    <property type="protein sequence ID" value="KAG2571189.1"/>
    <property type="molecule type" value="Genomic_DNA"/>
</dbReference>